<keyword evidence="2" id="KW-1185">Reference proteome</keyword>
<name>A0AAD9ZTB8_9ROSI</name>
<gene>
    <name evidence="1" type="ORF">Dsin_029824</name>
</gene>
<accession>A0AAD9ZTB8</accession>
<evidence type="ECO:0000313" key="1">
    <source>
        <dbReference type="EMBL" id="KAK3190263.1"/>
    </source>
</evidence>
<evidence type="ECO:0000313" key="2">
    <source>
        <dbReference type="Proteomes" id="UP001281410"/>
    </source>
</evidence>
<dbReference type="EMBL" id="JANJYJ010000009">
    <property type="protein sequence ID" value="KAK3190263.1"/>
    <property type="molecule type" value="Genomic_DNA"/>
</dbReference>
<dbReference type="AlphaFoldDB" id="A0AAD9ZTB8"/>
<comment type="caution">
    <text evidence="1">The sequence shown here is derived from an EMBL/GenBank/DDBJ whole genome shotgun (WGS) entry which is preliminary data.</text>
</comment>
<proteinExistence type="predicted"/>
<reference evidence="1" key="1">
    <citation type="journal article" date="2023" name="Plant J.">
        <title>Genome sequences and population genomics provide insights into the demographic history, inbreeding, and mutation load of two 'living fossil' tree species of Dipteronia.</title>
        <authorList>
            <person name="Feng Y."/>
            <person name="Comes H.P."/>
            <person name="Chen J."/>
            <person name="Zhu S."/>
            <person name="Lu R."/>
            <person name="Zhang X."/>
            <person name="Li P."/>
            <person name="Qiu J."/>
            <person name="Olsen K.M."/>
            <person name="Qiu Y."/>
        </authorList>
    </citation>
    <scope>NUCLEOTIDE SEQUENCE</scope>
    <source>
        <strain evidence="1">NBL</strain>
    </source>
</reference>
<protein>
    <submittedName>
        <fullName evidence="1">Uncharacterized protein</fullName>
    </submittedName>
</protein>
<dbReference type="Proteomes" id="UP001281410">
    <property type="component" value="Unassembled WGS sequence"/>
</dbReference>
<organism evidence="1 2">
    <name type="scientific">Dipteronia sinensis</name>
    <dbReference type="NCBI Taxonomy" id="43782"/>
    <lineage>
        <taxon>Eukaryota</taxon>
        <taxon>Viridiplantae</taxon>
        <taxon>Streptophyta</taxon>
        <taxon>Embryophyta</taxon>
        <taxon>Tracheophyta</taxon>
        <taxon>Spermatophyta</taxon>
        <taxon>Magnoliopsida</taxon>
        <taxon>eudicotyledons</taxon>
        <taxon>Gunneridae</taxon>
        <taxon>Pentapetalae</taxon>
        <taxon>rosids</taxon>
        <taxon>malvids</taxon>
        <taxon>Sapindales</taxon>
        <taxon>Sapindaceae</taxon>
        <taxon>Hippocastanoideae</taxon>
        <taxon>Acereae</taxon>
        <taxon>Dipteronia</taxon>
    </lineage>
</organism>
<sequence>MATSTAAGSGSLHYGLIKRQGCRQASRIPSGTFNGCPCRGSSHGHMEYLSICGYTGVISLHLRCKTWICCHMPASVQGGSLSSPMTHADCFAAIDFRLSVGRPTGTRSYLLYNRVMVYPCVQDISFPKGIIVQKIGGWL</sequence>